<dbReference type="InterPro" id="IPR042070">
    <property type="entry name" value="PucR_C-HTH_sf"/>
</dbReference>
<protein>
    <submittedName>
        <fullName evidence="3">Carbohydrate diacid regulator</fullName>
    </submittedName>
</protein>
<gene>
    <name evidence="3" type="ORF">JOD17_001403</name>
</gene>
<dbReference type="RefSeq" id="WP_204696456.1">
    <property type="nucleotide sequence ID" value="NZ_JAFBEC010000003.1"/>
</dbReference>
<keyword evidence="4" id="KW-1185">Reference proteome</keyword>
<dbReference type="Proteomes" id="UP000741863">
    <property type="component" value="Unassembled WGS sequence"/>
</dbReference>
<dbReference type="InterPro" id="IPR008599">
    <property type="entry name" value="Diacid_rec"/>
</dbReference>
<accession>A0ABS2PA94</accession>
<feature type="domain" description="Putative sugar diacid recognition" evidence="1">
    <location>
        <begin position="2"/>
        <end position="134"/>
    </location>
</feature>
<comment type="caution">
    <text evidence="3">The sequence shown here is derived from an EMBL/GenBank/DDBJ whole genome shotgun (WGS) entry which is preliminary data.</text>
</comment>
<dbReference type="PANTHER" id="PTHR33744:SF15">
    <property type="entry name" value="CARBOHYDRATE DIACID REGULATOR"/>
    <property type="match status" value="1"/>
</dbReference>
<evidence type="ECO:0000313" key="3">
    <source>
        <dbReference type="EMBL" id="MBM7632310.1"/>
    </source>
</evidence>
<organism evidence="3 4">
    <name type="scientific">Geomicrobium sediminis</name>
    <dbReference type="NCBI Taxonomy" id="1347788"/>
    <lineage>
        <taxon>Bacteria</taxon>
        <taxon>Bacillati</taxon>
        <taxon>Bacillota</taxon>
        <taxon>Bacilli</taxon>
        <taxon>Bacillales</taxon>
        <taxon>Geomicrobium</taxon>
    </lineage>
</organism>
<dbReference type="Pfam" id="PF05651">
    <property type="entry name" value="Diacid_rec"/>
    <property type="match status" value="1"/>
</dbReference>
<evidence type="ECO:0000259" key="2">
    <source>
        <dbReference type="Pfam" id="PF13556"/>
    </source>
</evidence>
<evidence type="ECO:0000313" key="4">
    <source>
        <dbReference type="Proteomes" id="UP000741863"/>
    </source>
</evidence>
<dbReference type="InterPro" id="IPR051448">
    <property type="entry name" value="CdaR-like_regulators"/>
</dbReference>
<feature type="domain" description="PucR C-terminal helix-turn-helix" evidence="2">
    <location>
        <begin position="300"/>
        <end position="357"/>
    </location>
</feature>
<dbReference type="Gene3D" id="1.10.10.2840">
    <property type="entry name" value="PucR C-terminal helix-turn-helix domain"/>
    <property type="match status" value="1"/>
</dbReference>
<dbReference type="Pfam" id="PF13556">
    <property type="entry name" value="HTH_30"/>
    <property type="match status" value="1"/>
</dbReference>
<sequence>MLTVDIANSIIKETASKLHYHMNIMDVNGVIIASTDDRRLYTVHEGAQSVLETGTPLIVTSEDVVHYQDVRPGINMPIYFQDELVGVVGITGEPEQIKELSEMAKLTTELLIKQNFLISHKGWLQNSKQTILEEILLYKGSLADITSKLEILGYELQSPYLLIMIEPNVAGLNRKDFLTHVEQFIDTTKSFVTCTEINRFAVLTSSISSKKLVTSAKKLYTDLHRHYPELRMMYSPTFHRLDETKGLFDDCCIVFANQRNVPGMLAYEDYEMDVLLADVTEERAHHFTYRLFASLKEKEVATLEAFFAENGSSEQTAKRLKIHRNTLKYRLESIQEKTKLNPRNVREAFELQLALKLLRLDTRA</sequence>
<dbReference type="EMBL" id="JAFBEC010000003">
    <property type="protein sequence ID" value="MBM7632310.1"/>
    <property type="molecule type" value="Genomic_DNA"/>
</dbReference>
<name>A0ABS2PA94_9BACL</name>
<dbReference type="PANTHER" id="PTHR33744">
    <property type="entry name" value="CARBOHYDRATE DIACID REGULATOR"/>
    <property type="match status" value="1"/>
</dbReference>
<evidence type="ECO:0000259" key="1">
    <source>
        <dbReference type="Pfam" id="PF05651"/>
    </source>
</evidence>
<reference evidence="3 4" key="1">
    <citation type="submission" date="2021-01" db="EMBL/GenBank/DDBJ databases">
        <title>Genomic Encyclopedia of Type Strains, Phase IV (KMG-IV): sequencing the most valuable type-strain genomes for metagenomic binning, comparative biology and taxonomic classification.</title>
        <authorList>
            <person name="Goeker M."/>
        </authorList>
    </citation>
    <scope>NUCLEOTIDE SEQUENCE [LARGE SCALE GENOMIC DNA]</scope>
    <source>
        <strain evidence="3 4">DSM 25540</strain>
    </source>
</reference>
<proteinExistence type="predicted"/>
<dbReference type="InterPro" id="IPR025736">
    <property type="entry name" value="PucR_C-HTH_dom"/>
</dbReference>